<dbReference type="InterPro" id="IPR029016">
    <property type="entry name" value="GAF-like_dom_sf"/>
</dbReference>
<feature type="domain" description="PAS" evidence="2">
    <location>
        <begin position="179"/>
        <end position="250"/>
    </location>
</feature>
<dbReference type="RefSeq" id="WP_380040512.1">
    <property type="nucleotide sequence ID" value="NZ_JBHSEH010000020.1"/>
</dbReference>
<dbReference type="Gene3D" id="1.10.3210.10">
    <property type="entry name" value="Hypothetical protein af1432"/>
    <property type="match status" value="1"/>
</dbReference>
<dbReference type="SMART" id="SM00471">
    <property type="entry name" value="HDc"/>
    <property type="match status" value="1"/>
</dbReference>
<dbReference type="SUPFAM" id="SSF109604">
    <property type="entry name" value="HD-domain/PDEase-like"/>
    <property type="match status" value="1"/>
</dbReference>
<feature type="domain" description="PAC" evidence="3">
    <location>
        <begin position="381"/>
        <end position="433"/>
    </location>
</feature>
<dbReference type="Pfam" id="PF01590">
    <property type="entry name" value="GAF"/>
    <property type="match status" value="1"/>
</dbReference>
<dbReference type="InterPro" id="IPR006674">
    <property type="entry name" value="HD_domain"/>
</dbReference>
<dbReference type="PANTHER" id="PTHR45228:SF1">
    <property type="entry name" value="CYCLIC DI-GMP PHOSPHODIESTERASE TM_0186"/>
    <property type="match status" value="1"/>
</dbReference>
<keyword evidence="7" id="KW-1185">Reference proteome</keyword>
<feature type="domain" description="PAS" evidence="2">
    <location>
        <begin position="308"/>
        <end position="378"/>
    </location>
</feature>
<dbReference type="CDD" id="cd00130">
    <property type="entry name" value="PAS"/>
    <property type="match status" value="2"/>
</dbReference>
<dbReference type="SUPFAM" id="SSF55781">
    <property type="entry name" value="GAF domain-like"/>
    <property type="match status" value="1"/>
</dbReference>
<proteinExistence type="predicted"/>
<name>A0ABV8XRD7_9DEIO</name>
<sequence>MRREPCSDPPRPDQASGEATRLAALHRYQVLDSPPEAVFDRTVQLAAHLFKAPVALISLVDERRQWFKACHGLNLRETELSLSFCAHALATNSVLVVADARQDARFANNPLVTGDPHLRFYAGAPLVTPDGHTIGTLCVIDTEPRSGLGEADAAALQHLASGVISELELRLTLATLHRREAVHAAVVTSSLDAVIVMNEQGRITEWNPAAEQLFGYSRAEVLGQDLSECIIPQDLRGAHRRALARHLNTGEGLVLGHRMQLPALRRNGETFPAELAICALQVPGERLFTASLRDLTEVRAAHDALEASHALLRAVVDTVPEAIYVKDSQRRYTMINAAGTAQIGRPAEAILGQTDETLFPAQTARESRRRDEQVLTQAVALSYEVTDMLPGGARRTYWAAKMPAFGADGKVSGVIGVAIDITERKDAETTVRHQNALLASRVEAAQLEILERLARAAEYRDDDTGEHMHRVGAIAAGIARELGLPQETVQLIERAAPMHDVGKIGVSDTILLKPGRLTPEEFEVVQTHCGIGSNILSGGHSPLMTMAEEIARTHHERWDGSGYPRGLKGRTIPVSGRIVAVADVLDALTSERPYKRAWSMEAALAEIQTQAGKHFDPEVVAALLRLLARREKEVGEGFKPPAEERLSKALPKRGKTLH</sequence>
<evidence type="ECO:0000313" key="7">
    <source>
        <dbReference type="Proteomes" id="UP001595998"/>
    </source>
</evidence>
<dbReference type="InterPro" id="IPR035965">
    <property type="entry name" value="PAS-like_dom_sf"/>
</dbReference>
<dbReference type="PANTHER" id="PTHR45228">
    <property type="entry name" value="CYCLIC DI-GMP PHOSPHODIESTERASE TM_0186-RELATED"/>
    <property type="match status" value="1"/>
</dbReference>
<dbReference type="SUPFAM" id="SSF55785">
    <property type="entry name" value="PYP-like sensor domain (PAS domain)"/>
    <property type="match status" value="2"/>
</dbReference>
<dbReference type="NCBIfam" id="TIGR00229">
    <property type="entry name" value="sensory_box"/>
    <property type="match status" value="2"/>
</dbReference>
<dbReference type="SMART" id="SM00065">
    <property type="entry name" value="GAF"/>
    <property type="match status" value="1"/>
</dbReference>
<dbReference type="InterPro" id="IPR013656">
    <property type="entry name" value="PAS_4"/>
</dbReference>
<dbReference type="InterPro" id="IPR000700">
    <property type="entry name" value="PAS-assoc_C"/>
</dbReference>
<dbReference type="Pfam" id="PF13487">
    <property type="entry name" value="HD_5"/>
    <property type="match status" value="1"/>
</dbReference>
<protein>
    <submittedName>
        <fullName evidence="6">PAS domain S-box protein</fullName>
    </submittedName>
</protein>
<evidence type="ECO:0000259" key="4">
    <source>
        <dbReference type="PROSITE" id="PS51831"/>
    </source>
</evidence>
<evidence type="ECO:0000259" key="2">
    <source>
        <dbReference type="PROSITE" id="PS50112"/>
    </source>
</evidence>
<dbReference type="Gene3D" id="3.30.450.20">
    <property type="entry name" value="PAS domain"/>
    <property type="match status" value="2"/>
</dbReference>
<dbReference type="PROSITE" id="PS50112">
    <property type="entry name" value="PAS"/>
    <property type="match status" value="2"/>
</dbReference>
<dbReference type="CDD" id="cd00077">
    <property type="entry name" value="HDc"/>
    <property type="match status" value="1"/>
</dbReference>
<dbReference type="Pfam" id="PF08448">
    <property type="entry name" value="PAS_4"/>
    <property type="match status" value="1"/>
</dbReference>
<dbReference type="Gene3D" id="3.30.450.40">
    <property type="match status" value="1"/>
</dbReference>
<evidence type="ECO:0000259" key="3">
    <source>
        <dbReference type="PROSITE" id="PS50113"/>
    </source>
</evidence>
<accession>A0ABV8XRD7</accession>
<dbReference type="InterPro" id="IPR003607">
    <property type="entry name" value="HD/PDEase_dom"/>
</dbReference>
<evidence type="ECO:0000259" key="5">
    <source>
        <dbReference type="PROSITE" id="PS51832"/>
    </source>
</evidence>
<feature type="domain" description="HD" evidence="4">
    <location>
        <begin position="464"/>
        <end position="588"/>
    </location>
</feature>
<dbReference type="Pfam" id="PF00989">
    <property type="entry name" value="PAS"/>
    <property type="match status" value="1"/>
</dbReference>
<dbReference type="InterPro" id="IPR052020">
    <property type="entry name" value="Cyclic_di-GMP/3'3'-cGAMP_PDE"/>
</dbReference>
<evidence type="ECO:0000313" key="6">
    <source>
        <dbReference type="EMBL" id="MFC4427233.1"/>
    </source>
</evidence>
<dbReference type="EMBL" id="JBHSEH010000020">
    <property type="protein sequence ID" value="MFC4427233.1"/>
    <property type="molecule type" value="Genomic_DNA"/>
</dbReference>
<feature type="compositionally biased region" description="Basic and acidic residues" evidence="1">
    <location>
        <begin position="634"/>
        <end position="647"/>
    </location>
</feature>
<dbReference type="PROSITE" id="PS51831">
    <property type="entry name" value="HD"/>
    <property type="match status" value="1"/>
</dbReference>
<reference evidence="7" key="1">
    <citation type="journal article" date="2019" name="Int. J. Syst. Evol. Microbiol.">
        <title>The Global Catalogue of Microorganisms (GCM) 10K type strain sequencing project: providing services to taxonomists for standard genome sequencing and annotation.</title>
        <authorList>
            <consortium name="The Broad Institute Genomics Platform"/>
            <consortium name="The Broad Institute Genome Sequencing Center for Infectious Disease"/>
            <person name="Wu L."/>
            <person name="Ma J."/>
        </authorList>
    </citation>
    <scope>NUCLEOTIDE SEQUENCE [LARGE SCALE GENOMIC DNA]</scope>
    <source>
        <strain evidence="7">CCUG 56029</strain>
    </source>
</reference>
<dbReference type="PROSITE" id="PS51832">
    <property type="entry name" value="HD_GYP"/>
    <property type="match status" value="1"/>
</dbReference>
<dbReference type="InterPro" id="IPR037522">
    <property type="entry name" value="HD_GYP_dom"/>
</dbReference>
<dbReference type="PROSITE" id="PS50113">
    <property type="entry name" value="PAC"/>
    <property type="match status" value="1"/>
</dbReference>
<feature type="domain" description="HD-GYP" evidence="5">
    <location>
        <begin position="442"/>
        <end position="639"/>
    </location>
</feature>
<feature type="region of interest" description="Disordered" evidence="1">
    <location>
        <begin position="634"/>
        <end position="658"/>
    </location>
</feature>
<dbReference type="Proteomes" id="UP001595998">
    <property type="component" value="Unassembled WGS sequence"/>
</dbReference>
<dbReference type="InterPro" id="IPR000014">
    <property type="entry name" value="PAS"/>
</dbReference>
<dbReference type="SMART" id="SM00091">
    <property type="entry name" value="PAS"/>
    <property type="match status" value="2"/>
</dbReference>
<comment type="caution">
    <text evidence="6">The sequence shown here is derived from an EMBL/GenBank/DDBJ whole genome shotgun (WGS) entry which is preliminary data.</text>
</comment>
<dbReference type="InterPro" id="IPR013767">
    <property type="entry name" value="PAS_fold"/>
</dbReference>
<evidence type="ECO:0000256" key="1">
    <source>
        <dbReference type="SAM" id="MobiDB-lite"/>
    </source>
</evidence>
<organism evidence="6 7">
    <name type="scientific">Deinococcus navajonensis</name>
    <dbReference type="NCBI Taxonomy" id="309884"/>
    <lineage>
        <taxon>Bacteria</taxon>
        <taxon>Thermotogati</taxon>
        <taxon>Deinococcota</taxon>
        <taxon>Deinococci</taxon>
        <taxon>Deinococcales</taxon>
        <taxon>Deinococcaceae</taxon>
        <taxon>Deinococcus</taxon>
    </lineage>
</organism>
<dbReference type="InterPro" id="IPR003018">
    <property type="entry name" value="GAF"/>
</dbReference>
<gene>
    <name evidence="6" type="ORF">ACFOZ9_13535</name>
</gene>